<reference evidence="1 2" key="1">
    <citation type="submission" date="2020-07" db="EMBL/GenBank/DDBJ databases">
        <title>Sequencing the genomes of 1000 actinobacteria strains.</title>
        <authorList>
            <person name="Klenk H.-P."/>
        </authorList>
    </citation>
    <scope>NUCLEOTIDE SEQUENCE [LARGE SCALE GENOMIC DNA]</scope>
    <source>
        <strain evidence="1 2">DSM 44121</strain>
    </source>
</reference>
<proteinExistence type="predicted"/>
<keyword evidence="2" id="KW-1185">Reference proteome</keyword>
<comment type="caution">
    <text evidence="1">The sequence shown here is derived from an EMBL/GenBank/DDBJ whole genome shotgun (WGS) entry which is preliminary data.</text>
</comment>
<evidence type="ECO:0008006" key="3">
    <source>
        <dbReference type="Google" id="ProtNLM"/>
    </source>
</evidence>
<protein>
    <recommendedName>
        <fullName evidence="3">HEPN domain-containing protein</fullName>
    </recommendedName>
</protein>
<organism evidence="1 2">
    <name type="scientific">Promicromonospora sukumoe</name>
    <dbReference type="NCBI Taxonomy" id="88382"/>
    <lineage>
        <taxon>Bacteria</taxon>
        <taxon>Bacillati</taxon>
        <taxon>Actinomycetota</taxon>
        <taxon>Actinomycetes</taxon>
        <taxon>Micrococcales</taxon>
        <taxon>Promicromonosporaceae</taxon>
        <taxon>Promicromonospora</taxon>
    </lineage>
</organism>
<dbReference type="AlphaFoldDB" id="A0A7W3J573"/>
<dbReference type="EMBL" id="JACGWV010000001">
    <property type="protein sequence ID" value="MBA8806468.1"/>
    <property type="molecule type" value="Genomic_DNA"/>
</dbReference>
<gene>
    <name evidence="1" type="ORF">FHX71_000410</name>
</gene>
<sequence>MSPKHPPRTRSMSRGDVTVRAATARKYQDVAELVMGEDSADRHVAAGLAVLAAIAASDAICGATLRECARDQDHSRAADLLATVAPDGKELSVRLRKVLDEKTAAHYGTSFLSPQQSAYMVKHSRSLVDSMEGYVGRP</sequence>
<accession>A0A7W3J573</accession>
<evidence type="ECO:0000313" key="2">
    <source>
        <dbReference type="Proteomes" id="UP000540568"/>
    </source>
</evidence>
<name>A0A7W3J573_9MICO</name>
<evidence type="ECO:0000313" key="1">
    <source>
        <dbReference type="EMBL" id="MBA8806468.1"/>
    </source>
</evidence>
<dbReference type="RefSeq" id="WP_182614188.1">
    <property type="nucleotide sequence ID" value="NZ_BAAATF010000002.1"/>
</dbReference>
<dbReference type="Proteomes" id="UP000540568">
    <property type="component" value="Unassembled WGS sequence"/>
</dbReference>